<dbReference type="CDD" id="cd00207">
    <property type="entry name" value="fer2"/>
    <property type="match status" value="1"/>
</dbReference>
<sequence length="186" mass="19530">MPDQPFTATSSFPSHQFSGEVGGEGPGLGTPQPKALSSPPHSALTAQNALLRPGPSEPLKPPSSGSAGASRRLIDERDGERRTISKLACYTPALCLAYDTGASVAVQAKSGQTLLEVAHSADIDIEGACGGECACSTCHVILTKEDYAKMPEPDEDEAPSLLVVAVAYVCLIVYLFLLSFVRWIGR</sequence>
<dbReference type="InterPro" id="IPR001041">
    <property type="entry name" value="2Fe-2S_ferredoxin-type"/>
</dbReference>
<dbReference type="GO" id="GO:0051537">
    <property type="term" value="F:2 iron, 2 sulfur cluster binding"/>
    <property type="evidence" value="ECO:0007669"/>
    <property type="project" value="UniProtKB-KW"/>
</dbReference>
<dbReference type="OrthoDB" id="268593at2759"/>
<keyword evidence="2" id="KW-0001">2Fe-2S</keyword>
<dbReference type="InterPro" id="IPR001055">
    <property type="entry name" value="Adrenodoxin-like"/>
</dbReference>
<dbReference type="PANTHER" id="PTHR23426">
    <property type="entry name" value="FERREDOXIN/ADRENODOXIN"/>
    <property type="match status" value="1"/>
</dbReference>
<reference evidence="10" key="1">
    <citation type="submission" date="2021-02" db="EMBL/GenBank/DDBJ databases">
        <authorList>
            <person name="Dougan E. K."/>
            <person name="Rhodes N."/>
            <person name="Thang M."/>
            <person name="Chan C."/>
        </authorList>
    </citation>
    <scope>NUCLEOTIDE SEQUENCE</scope>
</reference>
<keyword evidence="8" id="KW-0812">Transmembrane</keyword>
<feature type="transmembrane region" description="Helical" evidence="8">
    <location>
        <begin position="161"/>
        <end position="184"/>
    </location>
</feature>
<gene>
    <name evidence="10" type="ORF">PGLA1383_LOCUS44988</name>
</gene>
<evidence type="ECO:0000256" key="1">
    <source>
        <dbReference type="ARBA" id="ARBA00010914"/>
    </source>
</evidence>
<keyword evidence="4" id="KW-0408">Iron</keyword>
<dbReference type="Gene3D" id="3.10.20.30">
    <property type="match status" value="1"/>
</dbReference>
<dbReference type="Pfam" id="PF00111">
    <property type="entry name" value="Fer2"/>
    <property type="match status" value="1"/>
</dbReference>
<dbReference type="EMBL" id="CAJNNV010029372">
    <property type="protein sequence ID" value="CAE8628329.1"/>
    <property type="molecule type" value="Genomic_DNA"/>
</dbReference>
<keyword evidence="8" id="KW-0472">Membrane</keyword>
<evidence type="ECO:0000256" key="3">
    <source>
        <dbReference type="ARBA" id="ARBA00022723"/>
    </source>
</evidence>
<dbReference type="AlphaFoldDB" id="A0A813GT40"/>
<dbReference type="SUPFAM" id="SSF54292">
    <property type="entry name" value="2Fe-2S ferredoxin-like"/>
    <property type="match status" value="1"/>
</dbReference>
<dbReference type="PANTHER" id="PTHR23426:SF65">
    <property type="entry name" value="FERREDOXIN-2, MITOCHONDRIAL"/>
    <property type="match status" value="1"/>
</dbReference>
<keyword evidence="11" id="KW-1185">Reference proteome</keyword>
<evidence type="ECO:0000256" key="6">
    <source>
        <dbReference type="ARBA" id="ARBA00034078"/>
    </source>
</evidence>
<evidence type="ECO:0000256" key="4">
    <source>
        <dbReference type="ARBA" id="ARBA00023004"/>
    </source>
</evidence>
<feature type="compositionally biased region" description="Polar residues" evidence="7">
    <location>
        <begin position="1"/>
        <end position="17"/>
    </location>
</feature>
<evidence type="ECO:0000256" key="2">
    <source>
        <dbReference type="ARBA" id="ARBA00022714"/>
    </source>
</evidence>
<dbReference type="InterPro" id="IPR036010">
    <property type="entry name" value="2Fe-2S_ferredoxin-like_sf"/>
</dbReference>
<dbReference type="InterPro" id="IPR012675">
    <property type="entry name" value="Beta-grasp_dom_sf"/>
</dbReference>
<keyword evidence="8" id="KW-1133">Transmembrane helix</keyword>
<dbReference type="GO" id="GO:0005739">
    <property type="term" value="C:mitochondrion"/>
    <property type="evidence" value="ECO:0007669"/>
    <property type="project" value="TreeGrafter"/>
</dbReference>
<feature type="region of interest" description="Disordered" evidence="7">
    <location>
        <begin position="1"/>
        <end position="77"/>
    </location>
</feature>
<keyword evidence="5" id="KW-0411">Iron-sulfur</keyword>
<evidence type="ECO:0000256" key="5">
    <source>
        <dbReference type="ARBA" id="ARBA00023014"/>
    </source>
</evidence>
<comment type="cofactor">
    <cofactor evidence="6">
        <name>[2Fe-2S] cluster</name>
        <dbReference type="ChEBI" id="CHEBI:190135"/>
    </cofactor>
</comment>
<dbReference type="GO" id="GO:0140647">
    <property type="term" value="P:P450-containing electron transport chain"/>
    <property type="evidence" value="ECO:0007669"/>
    <property type="project" value="InterPro"/>
</dbReference>
<dbReference type="GO" id="GO:0046872">
    <property type="term" value="F:metal ion binding"/>
    <property type="evidence" value="ECO:0007669"/>
    <property type="project" value="UniProtKB-KW"/>
</dbReference>
<accession>A0A813GT40</accession>
<dbReference type="GO" id="GO:0009055">
    <property type="term" value="F:electron transfer activity"/>
    <property type="evidence" value="ECO:0007669"/>
    <property type="project" value="TreeGrafter"/>
</dbReference>
<evidence type="ECO:0000256" key="7">
    <source>
        <dbReference type="SAM" id="MobiDB-lite"/>
    </source>
</evidence>
<evidence type="ECO:0000259" key="9">
    <source>
        <dbReference type="Pfam" id="PF00111"/>
    </source>
</evidence>
<organism evidence="10 11">
    <name type="scientific">Polarella glacialis</name>
    <name type="common">Dinoflagellate</name>
    <dbReference type="NCBI Taxonomy" id="89957"/>
    <lineage>
        <taxon>Eukaryota</taxon>
        <taxon>Sar</taxon>
        <taxon>Alveolata</taxon>
        <taxon>Dinophyceae</taxon>
        <taxon>Suessiales</taxon>
        <taxon>Suessiaceae</taxon>
        <taxon>Polarella</taxon>
    </lineage>
</organism>
<evidence type="ECO:0000313" key="10">
    <source>
        <dbReference type="EMBL" id="CAE8628329.1"/>
    </source>
</evidence>
<evidence type="ECO:0000256" key="8">
    <source>
        <dbReference type="SAM" id="Phobius"/>
    </source>
</evidence>
<comment type="caution">
    <text evidence="10">The sequence shown here is derived from an EMBL/GenBank/DDBJ whole genome shotgun (WGS) entry which is preliminary data.</text>
</comment>
<proteinExistence type="inferred from homology"/>
<protein>
    <recommendedName>
        <fullName evidence="9">2Fe-2S ferredoxin-type domain-containing protein</fullName>
    </recommendedName>
</protein>
<feature type="domain" description="2Fe-2S ferredoxin-type" evidence="9">
    <location>
        <begin position="99"/>
        <end position="157"/>
    </location>
</feature>
<keyword evidence="3" id="KW-0479">Metal-binding</keyword>
<dbReference type="Proteomes" id="UP000654075">
    <property type="component" value="Unassembled WGS sequence"/>
</dbReference>
<name>A0A813GT40_POLGL</name>
<evidence type="ECO:0000313" key="11">
    <source>
        <dbReference type="Proteomes" id="UP000654075"/>
    </source>
</evidence>
<comment type="similarity">
    <text evidence="1">Belongs to the adrenodoxin/putidaredoxin family.</text>
</comment>